<gene>
    <name evidence="3" type="ORF">C8Q69DRAFT_222765</name>
</gene>
<dbReference type="InterPro" id="IPR001155">
    <property type="entry name" value="OxRdtase_FMN_N"/>
</dbReference>
<dbReference type="InterPro" id="IPR013785">
    <property type="entry name" value="Aldolase_TIM"/>
</dbReference>
<evidence type="ECO:0000313" key="3">
    <source>
        <dbReference type="EMBL" id="RWQ95911.1"/>
    </source>
</evidence>
<dbReference type="GO" id="GO:0003959">
    <property type="term" value="F:NADPH dehydrogenase activity"/>
    <property type="evidence" value="ECO:0007669"/>
    <property type="project" value="TreeGrafter"/>
</dbReference>
<evidence type="ECO:0000313" key="4">
    <source>
        <dbReference type="Proteomes" id="UP000283841"/>
    </source>
</evidence>
<dbReference type="InterPro" id="IPR045247">
    <property type="entry name" value="Oye-like"/>
</dbReference>
<dbReference type="FunFam" id="3.20.20.70:FF:000138">
    <property type="entry name" value="NADPH dehydrogenase 1"/>
    <property type="match status" value="1"/>
</dbReference>
<comment type="caution">
    <text evidence="3">The sequence shown here is derived from an EMBL/GenBank/DDBJ whole genome shotgun (WGS) entry which is preliminary data.</text>
</comment>
<accession>A0A443HVY0</accession>
<dbReference type="GO" id="GO:0010181">
    <property type="term" value="F:FMN binding"/>
    <property type="evidence" value="ECO:0007669"/>
    <property type="project" value="InterPro"/>
</dbReference>
<dbReference type="AlphaFoldDB" id="A0A443HVY0"/>
<dbReference type="SUPFAM" id="SSF51395">
    <property type="entry name" value="FMN-linked oxidoreductases"/>
    <property type="match status" value="1"/>
</dbReference>
<evidence type="ECO:0000259" key="2">
    <source>
        <dbReference type="Pfam" id="PF00724"/>
    </source>
</evidence>
<name>A0A443HVY0_BYSSP</name>
<dbReference type="Gene3D" id="3.20.20.70">
    <property type="entry name" value="Aldolase class I"/>
    <property type="match status" value="1"/>
</dbReference>
<dbReference type="VEuPathDB" id="FungiDB:C8Q69DRAFT_222765"/>
<dbReference type="GeneID" id="39595588"/>
<dbReference type="CDD" id="cd02933">
    <property type="entry name" value="OYE_like_FMN"/>
    <property type="match status" value="1"/>
</dbReference>
<feature type="domain" description="NADH:flavin oxidoreductase/NADH oxidase N-terminal" evidence="2">
    <location>
        <begin position="4"/>
        <end position="332"/>
    </location>
</feature>
<dbReference type="STRING" id="264951.A0A443HVY0"/>
<proteinExistence type="predicted"/>
<sequence length="365" mass="40101">MSPLFDSLRVGRMALQQRIAMAPMTRLRADANHIPLPIVKEFYQQRAAIPGTLLVTEGTVISPRHGGYPNVPGIYSDAHLAAWQEVTKAVHEKGSYIYLQLWALGRAANPGFLQQQGLDLVSSSDVPMKSPYTDEMHNPRPLTEGEIQDAIADFAAAAKNAIRAGFDGVEIHGANGYLVDQFIQDVSNKRVDNWGGSIEKRSKFAVEATRAVADAIGHDRTAIRLSPWSRYQGMRMDDPTSQFIDVVKKLAELKLAYLHACESDAKAQGEDLLWLLDAYRNASPVIVAGNYNGESAAQALAGEYKDRDVVVAFGRPFISNPDLAFRVKQGIPFAPPDPSTFYGQTPEGYIDYKFSKDFEAAAVQA</sequence>
<dbReference type="EMBL" id="RCNU01000004">
    <property type="protein sequence ID" value="RWQ95911.1"/>
    <property type="molecule type" value="Genomic_DNA"/>
</dbReference>
<dbReference type="RefSeq" id="XP_028485556.1">
    <property type="nucleotide sequence ID" value="XM_028626311.1"/>
</dbReference>
<organism evidence="3 4">
    <name type="scientific">Byssochlamys spectabilis</name>
    <name type="common">Paecilomyces variotii</name>
    <dbReference type="NCBI Taxonomy" id="264951"/>
    <lineage>
        <taxon>Eukaryota</taxon>
        <taxon>Fungi</taxon>
        <taxon>Dikarya</taxon>
        <taxon>Ascomycota</taxon>
        <taxon>Pezizomycotina</taxon>
        <taxon>Eurotiomycetes</taxon>
        <taxon>Eurotiomycetidae</taxon>
        <taxon>Eurotiales</taxon>
        <taxon>Thermoascaceae</taxon>
        <taxon>Paecilomyces</taxon>
    </lineage>
</organism>
<keyword evidence="4" id="KW-1185">Reference proteome</keyword>
<reference evidence="3 4" key="1">
    <citation type="journal article" date="2018" name="Front. Microbiol.">
        <title>Genomic and genetic insights into a cosmopolitan fungus, Paecilomyces variotii (Eurotiales).</title>
        <authorList>
            <person name="Urquhart A.S."/>
            <person name="Mondo S.J."/>
            <person name="Makela M.R."/>
            <person name="Hane J.K."/>
            <person name="Wiebenga A."/>
            <person name="He G."/>
            <person name="Mihaltcheva S."/>
            <person name="Pangilinan J."/>
            <person name="Lipzen A."/>
            <person name="Barry K."/>
            <person name="de Vries R.P."/>
            <person name="Grigoriev I.V."/>
            <person name="Idnurm A."/>
        </authorList>
    </citation>
    <scope>NUCLEOTIDE SEQUENCE [LARGE SCALE GENOMIC DNA]</scope>
    <source>
        <strain evidence="3 4">CBS 101075</strain>
    </source>
</reference>
<protein>
    <recommendedName>
        <fullName evidence="2">NADH:flavin oxidoreductase/NADH oxidase N-terminal domain-containing protein</fullName>
    </recommendedName>
</protein>
<dbReference type="PANTHER" id="PTHR22893:SF91">
    <property type="entry name" value="NADPH DEHYDROGENASE 2-RELATED"/>
    <property type="match status" value="1"/>
</dbReference>
<keyword evidence="1" id="KW-0521">NADP</keyword>
<dbReference type="Pfam" id="PF00724">
    <property type="entry name" value="Oxidored_FMN"/>
    <property type="match status" value="1"/>
</dbReference>
<dbReference type="PANTHER" id="PTHR22893">
    <property type="entry name" value="NADH OXIDOREDUCTASE-RELATED"/>
    <property type="match status" value="1"/>
</dbReference>
<dbReference type="Proteomes" id="UP000283841">
    <property type="component" value="Unassembled WGS sequence"/>
</dbReference>
<evidence type="ECO:0000256" key="1">
    <source>
        <dbReference type="ARBA" id="ARBA00022857"/>
    </source>
</evidence>